<dbReference type="EMBL" id="SNWQ01000042">
    <property type="protein sequence ID" value="TDO30013.1"/>
    <property type="molecule type" value="Genomic_DNA"/>
</dbReference>
<evidence type="ECO:0000313" key="2">
    <source>
        <dbReference type="Proteomes" id="UP000295388"/>
    </source>
</evidence>
<dbReference type="RefSeq" id="WP_166665785.1">
    <property type="nucleotide sequence ID" value="NZ_SNWQ01000042.1"/>
</dbReference>
<accession>A0A4R6J3U6</accession>
<sequence length="58" mass="6542">METSQFATDLRNRIAAARKAVAEAERDEDYFAVDVRNGELKSLLRMARENDVTVDDPA</sequence>
<protein>
    <submittedName>
        <fullName evidence="1">Uncharacterized protein</fullName>
    </submittedName>
</protein>
<dbReference type="Proteomes" id="UP000295388">
    <property type="component" value="Unassembled WGS sequence"/>
</dbReference>
<evidence type="ECO:0000313" key="1">
    <source>
        <dbReference type="EMBL" id="TDO30013.1"/>
    </source>
</evidence>
<name>A0A4R6J3U6_9ACTN</name>
<dbReference type="AlphaFoldDB" id="A0A4R6J3U6"/>
<gene>
    <name evidence="1" type="ORF">EV643_14222</name>
</gene>
<organism evidence="1 2">
    <name type="scientific">Kribbella caucasensis</name>
    <dbReference type="NCBI Taxonomy" id="2512215"/>
    <lineage>
        <taxon>Bacteria</taxon>
        <taxon>Bacillati</taxon>
        <taxon>Actinomycetota</taxon>
        <taxon>Actinomycetes</taxon>
        <taxon>Propionibacteriales</taxon>
        <taxon>Kribbellaceae</taxon>
        <taxon>Kribbella</taxon>
    </lineage>
</organism>
<comment type="caution">
    <text evidence="1">The sequence shown here is derived from an EMBL/GenBank/DDBJ whole genome shotgun (WGS) entry which is preliminary data.</text>
</comment>
<proteinExistence type="predicted"/>
<keyword evidence="2" id="KW-1185">Reference proteome</keyword>
<reference evidence="1 2" key="1">
    <citation type="submission" date="2019-03" db="EMBL/GenBank/DDBJ databases">
        <title>Genomic Encyclopedia of Type Strains, Phase III (KMG-III): the genomes of soil and plant-associated and newly described type strains.</title>
        <authorList>
            <person name="Whitman W."/>
        </authorList>
    </citation>
    <scope>NUCLEOTIDE SEQUENCE [LARGE SCALE GENOMIC DNA]</scope>
    <source>
        <strain evidence="1 2">VKM Ac-2527</strain>
    </source>
</reference>